<dbReference type="Proteomes" id="UP001620626">
    <property type="component" value="Unassembled WGS sequence"/>
</dbReference>
<accession>A0ABD2JTP2</accession>
<gene>
    <name evidence="3" type="ORF">niasHT_027330</name>
</gene>
<feature type="region of interest" description="Disordered" evidence="1">
    <location>
        <begin position="92"/>
        <end position="121"/>
    </location>
</feature>
<feature type="chain" id="PRO_5044777415" evidence="2">
    <location>
        <begin position="23"/>
        <end position="408"/>
    </location>
</feature>
<keyword evidence="4" id="KW-1185">Reference proteome</keyword>
<proteinExistence type="predicted"/>
<dbReference type="AlphaFoldDB" id="A0ABD2JTP2"/>
<evidence type="ECO:0000313" key="4">
    <source>
        <dbReference type="Proteomes" id="UP001620626"/>
    </source>
</evidence>
<evidence type="ECO:0000256" key="1">
    <source>
        <dbReference type="SAM" id="MobiDB-lite"/>
    </source>
</evidence>
<evidence type="ECO:0000313" key="3">
    <source>
        <dbReference type="EMBL" id="KAL3094002.1"/>
    </source>
</evidence>
<organism evidence="3 4">
    <name type="scientific">Heterodera trifolii</name>
    <dbReference type="NCBI Taxonomy" id="157864"/>
    <lineage>
        <taxon>Eukaryota</taxon>
        <taxon>Metazoa</taxon>
        <taxon>Ecdysozoa</taxon>
        <taxon>Nematoda</taxon>
        <taxon>Chromadorea</taxon>
        <taxon>Rhabditida</taxon>
        <taxon>Tylenchina</taxon>
        <taxon>Tylenchomorpha</taxon>
        <taxon>Tylenchoidea</taxon>
        <taxon>Heteroderidae</taxon>
        <taxon>Heteroderinae</taxon>
        <taxon>Heterodera</taxon>
    </lineage>
</organism>
<feature type="compositionally biased region" description="Basic and acidic residues" evidence="1">
    <location>
        <begin position="105"/>
        <end position="121"/>
    </location>
</feature>
<dbReference type="EMBL" id="JBICBT010000906">
    <property type="protein sequence ID" value="KAL3094002.1"/>
    <property type="molecule type" value="Genomic_DNA"/>
</dbReference>
<keyword evidence="2" id="KW-0732">Signal</keyword>
<name>A0ABD2JTP2_9BILA</name>
<reference evidence="3 4" key="1">
    <citation type="submission" date="2024-10" db="EMBL/GenBank/DDBJ databases">
        <authorList>
            <person name="Kim D."/>
        </authorList>
    </citation>
    <scope>NUCLEOTIDE SEQUENCE [LARGE SCALE GENOMIC DNA]</scope>
    <source>
        <strain evidence="3">BH-2024</strain>
    </source>
</reference>
<comment type="caution">
    <text evidence="3">The sequence shown here is derived from an EMBL/GenBank/DDBJ whole genome shotgun (WGS) entry which is preliminary data.</text>
</comment>
<evidence type="ECO:0000256" key="2">
    <source>
        <dbReference type="SAM" id="SignalP"/>
    </source>
</evidence>
<protein>
    <submittedName>
        <fullName evidence="3">Uncharacterized protein</fullName>
    </submittedName>
</protein>
<feature type="region of interest" description="Disordered" evidence="1">
    <location>
        <begin position="141"/>
        <end position="195"/>
    </location>
</feature>
<sequence>MALSFVIATFVTFFFAFRIVLAMNANSAPMNRHELGFSSKFHIGRNSRELANSMDQANGGNANGNAEDDDHLDYEWIFNPIIPSLDFIFDSDRKPSKGMGGGGEHSADHNKSDQQHSSAERMCERMLREINQWEEFADQMIIDPPNDNSSSPLWSSSTNETNEHSSQNDFEKHSESQENDQIEKNNNGIFGSEKIRKNGKKKETIRWVAHLTKNWLDSTNSLKNVQNLLVIIYLSIELTVSQIPIIGRAIGEQKTLSNCLMSPTVMAHFALSLLTIPPFYTKFGPVLKAQKKPGKYLTAVKFVEEIFKIILKNEGEIGEMDEKLRNLQFYSLFYEFLSAFFKGNKKTIADFPSEKHLKSWERAKQFVQIYEQMFKNQLEKIETIGLGETMAELGKIKRGDKVIDEGPK</sequence>
<feature type="signal peptide" evidence="2">
    <location>
        <begin position="1"/>
        <end position="22"/>
    </location>
</feature>
<feature type="compositionally biased region" description="Low complexity" evidence="1">
    <location>
        <begin position="144"/>
        <end position="160"/>
    </location>
</feature>